<feature type="compositionally biased region" description="Pro residues" evidence="2">
    <location>
        <begin position="207"/>
        <end position="221"/>
    </location>
</feature>
<dbReference type="InterPro" id="IPR036928">
    <property type="entry name" value="AS_sf"/>
</dbReference>
<comment type="caution">
    <text evidence="4">The sequence shown here is derived from an EMBL/GenBank/DDBJ whole genome shotgun (WGS) entry which is preliminary data.</text>
</comment>
<dbReference type="RefSeq" id="WP_179748787.1">
    <property type="nucleotide sequence ID" value="NZ_JACCBU010000001.1"/>
</dbReference>
<proteinExistence type="inferred from homology"/>
<dbReference type="Pfam" id="PF01425">
    <property type="entry name" value="Amidase"/>
    <property type="match status" value="2"/>
</dbReference>
<reference evidence="4 5" key="1">
    <citation type="submission" date="2020-07" db="EMBL/GenBank/DDBJ databases">
        <title>Sequencing the genomes of 1000 actinobacteria strains.</title>
        <authorList>
            <person name="Klenk H.-P."/>
        </authorList>
    </citation>
    <scope>NUCLEOTIDE SEQUENCE [LARGE SCALE GENOMIC DNA]</scope>
    <source>
        <strain evidence="4 5">DSM 22083</strain>
    </source>
</reference>
<sequence length="428" mass="44324">MGIEERAEAALSAMARLDSDLHFVAEPWPDRARMLARAIAAQPAAERGPLAGVPFMIKDGTGPETPIVQRLIAAGAVPIGTTTRPDPRVDSQTWGWNGHDHTRNPWSLDRSSGGSSAGSAVAVAAGVVPFATGGDSAGSLRIPAAFCGVVGFKPTVGRIPRTGGRSLAQLTCAGVIGATVDDVATAVQVASGSHPLDPTALPAWRPAVPPAPAAQPTPIPEPVEGHGPSYPGPPVGAARVAQSSAGRGAEGVPPTGRPLRVAYSAALGFAATDPALAAMVRSRVQTPVDRGELDLVDRPVRLTDPKDAWHTLYALDRGDEVDHGDLRSALAYRKGLERTLSDLFAGVDALITPTTPQTAFPYRDYRDHVACDLCWAFNVSGHPAISVPVGLLDGLPVGAQVIAAPHRDDLAIRVARLIAVTLPAPPVS</sequence>
<evidence type="ECO:0000313" key="4">
    <source>
        <dbReference type="EMBL" id="NYE69795.1"/>
    </source>
</evidence>
<keyword evidence="4" id="KW-0808">Transferase</keyword>
<feature type="region of interest" description="Disordered" evidence="2">
    <location>
        <begin position="82"/>
        <end position="104"/>
    </location>
</feature>
<dbReference type="GO" id="GO:0016740">
    <property type="term" value="F:transferase activity"/>
    <property type="evidence" value="ECO:0007669"/>
    <property type="project" value="UniProtKB-KW"/>
</dbReference>
<dbReference type="AlphaFoldDB" id="A0A7Y9LAN9"/>
<dbReference type="InterPro" id="IPR000120">
    <property type="entry name" value="Amidase"/>
</dbReference>
<feature type="region of interest" description="Disordered" evidence="2">
    <location>
        <begin position="205"/>
        <end position="255"/>
    </location>
</feature>
<evidence type="ECO:0000256" key="1">
    <source>
        <dbReference type="ARBA" id="ARBA00009199"/>
    </source>
</evidence>
<dbReference type="EMBL" id="JACCBU010000001">
    <property type="protein sequence ID" value="NYE69795.1"/>
    <property type="molecule type" value="Genomic_DNA"/>
</dbReference>
<dbReference type="PANTHER" id="PTHR11895">
    <property type="entry name" value="TRANSAMIDASE"/>
    <property type="match status" value="1"/>
</dbReference>
<evidence type="ECO:0000259" key="3">
    <source>
        <dbReference type="Pfam" id="PF01425"/>
    </source>
</evidence>
<dbReference type="Proteomes" id="UP000569914">
    <property type="component" value="Unassembled WGS sequence"/>
</dbReference>
<dbReference type="InterPro" id="IPR023631">
    <property type="entry name" value="Amidase_dom"/>
</dbReference>
<evidence type="ECO:0000256" key="2">
    <source>
        <dbReference type="SAM" id="MobiDB-lite"/>
    </source>
</evidence>
<dbReference type="SUPFAM" id="SSF75304">
    <property type="entry name" value="Amidase signature (AS) enzymes"/>
    <property type="match status" value="1"/>
</dbReference>
<gene>
    <name evidence="4" type="ORF">BKA15_001124</name>
</gene>
<dbReference type="Gene3D" id="3.90.1300.10">
    <property type="entry name" value="Amidase signature (AS) domain"/>
    <property type="match status" value="1"/>
</dbReference>
<name>A0A7Y9LAN9_9ACTN</name>
<feature type="compositionally biased region" description="Polar residues" evidence="2">
    <location>
        <begin position="82"/>
        <end position="95"/>
    </location>
</feature>
<feature type="domain" description="Amidase" evidence="3">
    <location>
        <begin position="326"/>
        <end position="409"/>
    </location>
</feature>
<feature type="domain" description="Amidase" evidence="3">
    <location>
        <begin position="67"/>
        <end position="204"/>
    </location>
</feature>
<keyword evidence="5" id="KW-1185">Reference proteome</keyword>
<protein>
    <submittedName>
        <fullName evidence="4">Asp-tRNA(Asn)/Glu-tRNA(Gln) amidotransferase A subunit family amidase</fullName>
    </submittedName>
</protein>
<organism evidence="4 5">
    <name type="scientific">Microlunatus parietis</name>
    <dbReference type="NCBI Taxonomy" id="682979"/>
    <lineage>
        <taxon>Bacteria</taxon>
        <taxon>Bacillati</taxon>
        <taxon>Actinomycetota</taxon>
        <taxon>Actinomycetes</taxon>
        <taxon>Propionibacteriales</taxon>
        <taxon>Propionibacteriaceae</taxon>
        <taxon>Microlunatus</taxon>
    </lineage>
</organism>
<accession>A0A7Y9LAN9</accession>
<dbReference type="PANTHER" id="PTHR11895:SF7">
    <property type="entry name" value="GLUTAMYL-TRNA(GLN) AMIDOTRANSFERASE SUBUNIT A, MITOCHONDRIAL"/>
    <property type="match status" value="1"/>
</dbReference>
<comment type="similarity">
    <text evidence="1">Belongs to the amidase family.</text>
</comment>
<evidence type="ECO:0000313" key="5">
    <source>
        <dbReference type="Proteomes" id="UP000569914"/>
    </source>
</evidence>